<organism evidence="3 6">
    <name type="scientific">Fusarium oxysporum f. sp. lycopersici (strain 4287 / CBS 123668 / FGSC 9935 / NRRL 34936)</name>
    <name type="common">Fusarium vascular wilt of tomato</name>
    <dbReference type="NCBI Taxonomy" id="426428"/>
    <lineage>
        <taxon>Eukaryota</taxon>
        <taxon>Fungi</taxon>
        <taxon>Dikarya</taxon>
        <taxon>Ascomycota</taxon>
        <taxon>Pezizomycotina</taxon>
        <taxon>Sordariomycetes</taxon>
        <taxon>Hypocreomycetidae</taxon>
        <taxon>Hypocreales</taxon>
        <taxon>Nectriaceae</taxon>
        <taxon>Fusarium</taxon>
        <taxon>Fusarium oxysporum species complex</taxon>
    </lineage>
</organism>
<dbReference type="RefSeq" id="XP_018244615.1">
    <property type="nucleotide sequence ID" value="XM_018385870.1"/>
</dbReference>
<name>A0A0J9V0R9_FUSO4</name>
<dbReference type="KEGG" id="fox:FOXG_06567"/>
<dbReference type="KEGG" id="fox:FOXG_07259"/>
<dbReference type="GeneID" id="28948978"/>
<feature type="domain" description="LDB19 N-terminal" evidence="2">
    <location>
        <begin position="71"/>
        <end position="244"/>
    </location>
</feature>
<dbReference type="GeneID" id="28948433"/>
<dbReference type="KEGG" id="fox:FOXG_06695"/>
<protein>
    <recommendedName>
        <fullName evidence="2">LDB19 N-terminal domain-containing protein</fullName>
    </recommendedName>
</protein>
<dbReference type="Proteomes" id="UP000009097">
    <property type="component" value="Unassembled WGS sequence"/>
</dbReference>
<evidence type="ECO:0000313" key="4">
    <source>
        <dbReference type="EMBL" id="KNB04635.1"/>
    </source>
</evidence>
<dbReference type="InterPro" id="IPR014752">
    <property type="entry name" value="Arrestin-like_C"/>
</dbReference>
<dbReference type="InterPro" id="IPR024391">
    <property type="entry name" value="LDB19_N"/>
</dbReference>
<sequence>MARFQDHLSSAFRRNSQKSSAITVESISQSSHIALSSDSEQGLQLLVSGEVTVEVHEQRVYMARLDADLKLHIEYKRPFKSHCNACRNWNHQLASCQLLTQPTTLAYGKHTFPFSALIEGDHPASMETSLISVKYGLATETQFARHGVASLETARNEHAIIVKRSPPDPRSSQRTVTTVDPITIITHHEPVIDAENSNRFSFELEGLNGSNGAIGDLQSWKLDEIKWHIVQTTKTTQPACEKHRLASLSDMGRVMRIRDTQVLAKCGIKDGWALDGTAGNSKANMGFDYTIKNRQPQKDRPGFACDNKWAGGFEISHRLHVWFCLSLERSQSAKKGFTERVMRVSYDVILTDPTSKDLDWGPHVPPTYEEVGGSPPDYHDDEP</sequence>
<feature type="region of interest" description="Disordered" evidence="1">
    <location>
        <begin position="357"/>
        <end position="383"/>
    </location>
</feature>
<reference evidence="3" key="2">
    <citation type="journal article" date="2010" name="Nature">
        <title>Comparative genomics reveals mobile pathogenicity chromosomes in Fusarium.</title>
        <authorList>
            <person name="Ma L.J."/>
            <person name="van der Does H.C."/>
            <person name="Borkovich K.A."/>
            <person name="Coleman J.J."/>
            <person name="Daboussi M.J."/>
            <person name="Di Pietro A."/>
            <person name="Dufresne M."/>
            <person name="Freitag M."/>
            <person name="Grabherr M."/>
            <person name="Henrissat B."/>
            <person name="Houterman P.M."/>
            <person name="Kang S."/>
            <person name="Shim W.B."/>
            <person name="Woloshuk C."/>
            <person name="Xie X."/>
            <person name="Xu J.R."/>
            <person name="Antoniw J."/>
            <person name="Baker S.E."/>
            <person name="Bluhm B.H."/>
            <person name="Breakspear A."/>
            <person name="Brown D.W."/>
            <person name="Butchko R.A."/>
            <person name="Chapman S."/>
            <person name="Coulson R."/>
            <person name="Coutinho P.M."/>
            <person name="Danchin E.G."/>
            <person name="Diener A."/>
            <person name="Gale L.R."/>
            <person name="Gardiner D.M."/>
            <person name="Goff S."/>
            <person name="Hammond-Kosack K.E."/>
            <person name="Hilburn K."/>
            <person name="Hua-Van A."/>
            <person name="Jonkers W."/>
            <person name="Kazan K."/>
            <person name="Kodira C.D."/>
            <person name="Koehrsen M."/>
            <person name="Kumar L."/>
            <person name="Lee Y.H."/>
            <person name="Li L."/>
            <person name="Manners J.M."/>
            <person name="Miranda-Saavedra D."/>
            <person name="Mukherjee M."/>
            <person name="Park G."/>
            <person name="Park J."/>
            <person name="Park S.Y."/>
            <person name="Proctor R.H."/>
            <person name="Regev A."/>
            <person name="Ruiz-Roldan M.C."/>
            <person name="Sain D."/>
            <person name="Sakthikumar S."/>
            <person name="Sykes S."/>
            <person name="Schwartz D.C."/>
            <person name="Turgeon B.G."/>
            <person name="Wapinski I."/>
            <person name="Yoder O."/>
            <person name="Young S."/>
            <person name="Zeng Q."/>
            <person name="Zhou S."/>
            <person name="Galagan J."/>
            <person name="Cuomo C.A."/>
            <person name="Kistler H.C."/>
            <person name="Rep M."/>
        </authorList>
    </citation>
    <scope>NUCLEOTIDE SEQUENCE [LARGE SCALE GENOMIC DNA]</scope>
    <source>
        <strain evidence="3">4287</strain>
    </source>
</reference>
<dbReference type="RefSeq" id="XP_018242680.1">
    <property type="nucleotide sequence ID" value="XM_018385363.1"/>
</dbReference>
<dbReference type="VEuPathDB" id="FungiDB:FOXG_06695"/>
<dbReference type="RefSeq" id="XP_018242516.1">
    <property type="nucleotide sequence ID" value="XM_018385245.1"/>
</dbReference>
<evidence type="ECO:0000259" key="2">
    <source>
        <dbReference type="Pfam" id="PF13002"/>
    </source>
</evidence>
<evidence type="ECO:0000313" key="5">
    <source>
        <dbReference type="EMBL" id="KNB06570.1"/>
    </source>
</evidence>
<proteinExistence type="predicted"/>
<evidence type="ECO:0000256" key="1">
    <source>
        <dbReference type="SAM" id="MobiDB-lite"/>
    </source>
</evidence>
<dbReference type="GeneID" id="28948526"/>
<evidence type="ECO:0000313" key="6">
    <source>
        <dbReference type="Proteomes" id="UP000009097"/>
    </source>
</evidence>
<gene>
    <name evidence="3" type="ORF">FOXG_06567</name>
    <name evidence="4" type="ORF">FOXG_06695</name>
    <name evidence="5" type="ORF">FOXG_07259</name>
</gene>
<evidence type="ECO:0000313" key="3">
    <source>
        <dbReference type="EMBL" id="KNB04471.1"/>
    </source>
</evidence>
<reference evidence="3" key="1">
    <citation type="submission" date="2007-04" db="EMBL/GenBank/DDBJ databases">
        <authorList>
            <consortium name="The Broad Institute Genome Sequencing Platform"/>
            <person name="Birren B."/>
            <person name="Lander E."/>
            <person name="Galagan J."/>
            <person name="Nusbaum C."/>
            <person name="Devon K."/>
            <person name="Ma L.-J."/>
            <person name="Jaffe D."/>
            <person name="Butler J."/>
            <person name="Alvarez P."/>
            <person name="Gnerre S."/>
            <person name="Grabherr M."/>
            <person name="Kleber M."/>
            <person name="Mauceli E."/>
            <person name="Brockman W."/>
            <person name="MacCallum I.A."/>
            <person name="Young S."/>
            <person name="LaButti K."/>
            <person name="DeCaprio D."/>
            <person name="Crawford M."/>
            <person name="Koehrsen M."/>
            <person name="Engels R."/>
            <person name="Montgomery P."/>
            <person name="Pearson M."/>
            <person name="Howarth C."/>
            <person name="Larson L."/>
            <person name="White J."/>
            <person name="O'Leary S."/>
            <person name="Kodira C."/>
            <person name="Zeng Q."/>
            <person name="Yandava C."/>
            <person name="Alvarado L."/>
            <person name="Kistler C."/>
            <person name="Shim W.-B."/>
            <person name="Kang S."/>
            <person name="Woloshuk C."/>
        </authorList>
    </citation>
    <scope>NUCLEOTIDE SEQUENCE</scope>
    <source>
        <strain evidence="3">4287</strain>
    </source>
</reference>
<dbReference type="EMBL" id="DS231704">
    <property type="protein sequence ID" value="KNB06570.1"/>
    <property type="molecule type" value="Genomic_DNA"/>
</dbReference>
<dbReference type="AlphaFoldDB" id="A0A0J9V0R9"/>
<accession>A0A0J9V0R9</accession>
<dbReference type="VEuPathDB" id="FungiDB:FOXG_07259"/>
<dbReference type="EMBL" id="DS231702">
    <property type="protein sequence ID" value="KNB04635.1"/>
    <property type="molecule type" value="Genomic_DNA"/>
</dbReference>
<dbReference type="OrthoDB" id="3832628at2759"/>
<dbReference type="VEuPathDB" id="FungiDB:FOXG_06567"/>
<dbReference type="Gene3D" id="2.60.40.640">
    <property type="match status" value="1"/>
</dbReference>
<dbReference type="EMBL" id="DS231702">
    <property type="protein sequence ID" value="KNB04471.1"/>
    <property type="molecule type" value="Genomic_DNA"/>
</dbReference>
<dbReference type="Pfam" id="PF13002">
    <property type="entry name" value="LDB19"/>
    <property type="match status" value="1"/>
</dbReference>